<dbReference type="InterPro" id="IPR050229">
    <property type="entry name" value="GlpE_sulfurtransferase"/>
</dbReference>
<dbReference type="PROSITE" id="PS50206">
    <property type="entry name" value="RHODANESE_3"/>
    <property type="match status" value="1"/>
</dbReference>
<name>A0A2K9HK28_9LACO</name>
<dbReference type="GO" id="GO:0003677">
    <property type="term" value="F:DNA binding"/>
    <property type="evidence" value="ECO:0007669"/>
    <property type="project" value="UniProtKB-KW"/>
</dbReference>
<dbReference type="SUPFAM" id="SSF46785">
    <property type="entry name" value="Winged helix' DNA-binding domain"/>
    <property type="match status" value="1"/>
</dbReference>
<dbReference type="NCBIfam" id="NF033788">
    <property type="entry name" value="HTH_metalloreg"/>
    <property type="match status" value="1"/>
</dbReference>
<dbReference type="PANTHER" id="PTHR43031">
    <property type="entry name" value="FAD-DEPENDENT OXIDOREDUCTASE"/>
    <property type="match status" value="1"/>
</dbReference>
<dbReference type="PROSITE" id="PS50987">
    <property type="entry name" value="HTH_ARSR_2"/>
    <property type="match status" value="1"/>
</dbReference>
<dbReference type="CDD" id="cd00158">
    <property type="entry name" value="RHOD"/>
    <property type="match status" value="1"/>
</dbReference>
<evidence type="ECO:0000256" key="1">
    <source>
        <dbReference type="ARBA" id="ARBA00023125"/>
    </source>
</evidence>
<dbReference type="EMBL" id="CP018867">
    <property type="protein sequence ID" value="AUI72126.1"/>
    <property type="molecule type" value="Genomic_DNA"/>
</dbReference>
<dbReference type="InterPro" id="IPR036390">
    <property type="entry name" value="WH_DNA-bd_sf"/>
</dbReference>
<dbReference type="InterPro" id="IPR036388">
    <property type="entry name" value="WH-like_DNA-bd_sf"/>
</dbReference>
<dbReference type="Pfam" id="PF00581">
    <property type="entry name" value="Rhodanese"/>
    <property type="match status" value="1"/>
</dbReference>
<evidence type="ECO:0000259" key="2">
    <source>
        <dbReference type="PROSITE" id="PS50206"/>
    </source>
</evidence>
<dbReference type="SUPFAM" id="SSF52821">
    <property type="entry name" value="Rhodanese/Cell cycle control phosphatase"/>
    <property type="match status" value="1"/>
</dbReference>
<dbReference type="STRING" id="1423720.FC67_GL001421"/>
<dbReference type="Proteomes" id="UP000234653">
    <property type="component" value="Chromosome"/>
</dbReference>
<sequence>MNKIADEYKNNLYSELSKVGKSLSSDRRLEILDLLSQSEKTVESLSKESGMTIANTSRHLKNLREANLVKYKKQGNYVIYQLASPQVEQLFYLLRDVGENQLSEMKQLQNQFNLEQKVQTLDLSAALKLLARDDVQLLDVRPKDEFDAGHINGAINIPVDELKKELQQLDVNKDIIVYCRGHLCALTNQAAHLLNENGHHAYSLNESYYDWREFVSEQAN</sequence>
<protein>
    <submittedName>
        <fullName evidence="4">ArsR family transcriptional regulator</fullName>
    </submittedName>
</protein>
<evidence type="ECO:0000259" key="3">
    <source>
        <dbReference type="PROSITE" id="PS50987"/>
    </source>
</evidence>
<dbReference type="Gene3D" id="3.40.250.10">
    <property type="entry name" value="Rhodanese-like domain"/>
    <property type="match status" value="1"/>
</dbReference>
<gene>
    <name evidence="4" type="ORF">LA20249_08005</name>
</gene>
<dbReference type="AlphaFoldDB" id="A0A2K9HK28"/>
<organism evidence="4 5">
    <name type="scientific">Companilactobacillus alimentarius DSM 20249</name>
    <dbReference type="NCBI Taxonomy" id="1423720"/>
    <lineage>
        <taxon>Bacteria</taxon>
        <taxon>Bacillati</taxon>
        <taxon>Bacillota</taxon>
        <taxon>Bacilli</taxon>
        <taxon>Lactobacillales</taxon>
        <taxon>Lactobacillaceae</taxon>
        <taxon>Companilactobacillus</taxon>
    </lineage>
</organism>
<dbReference type="SMART" id="SM00450">
    <property type="entry name" value="RHOD"/>
    <property type="match status" value="1"/>
</dbReference>
<dbReference type="InterPro" id="IPR001763">
    <property type="entry name" value="Rhodanese-like_dom"/>
</dbReference>
<dbReference type="SMART" id="SM00418">
    <property type="entry name" value="HTH_ARSR"/>
    <property type="match status" value="1"/>
</dbReference>
<dbReference type="InterPro" id="IPR036873">
    <property type="entry name" value="Rhodanese-like_dom_sf"/>
</dbReference>
<keyword evidence="1" id="KW-0238">DNA-binding</keyword>
<dbReference type="InterPro" id="IPR001845">
    <property type="entry name" value="HTH_ArsR_DNA-bd_dom"/>
</dbReference>
<dbReference type="InterPro" id="IPR011991">
    <property type="entry name" value="ArsR-like_HTH"/>
</dbReference>
<dbReference type="RefSeq" id="WP_057737418.1">
    <property type="nucleotide sequence ID" value="NZ_AZDQ01000005.1"/>
</dbReference>
<evidence type="ECO:0000313" key="4">
    <source>
        <dbReference type="EMBL" id="AUI72126.1"/>
    </source>
</evidence>
<feature type="domain" description="Rhodanese" evidence="2">
    <location>
        <begin position="131"/>
        <end position="220"/>
    </location>
</feature>
<reference evidence="4 5" key="1">
    <citation type="submission" date="2016-12" db="EMBL/GenBank/DDBJ databases">
        <title>The whole genome sequencing and assembly of Lactobacillus alimentarius DSM 20249T strain.</title>
        <authorList>
            <person name="Lee Y.-J."/>
            <person name="Yi H."/>
            <person name="Bahn Y.-S."/>
            <person name="Kim J.F."/>
            <person name="Lee D.-W."/>
        </authorList>
    </citation>
    <scope>NUCLEOTIDE SEQUENCE [LARGE SCALE GENOMIC DNA]</scope>
    <source>
        <strain evidence="4 5">DSM 20249</strain>
    </source>
</reference>
<dbReference type="PANTHER" id="PTHR43031:SF1">
    <property type="entry name" value="PYRIDINE NUCLEOTIDE-DISULPHIDE OXIDOREDUCTASE"/>
    <property type="match status" value="1"/>
</dbReference>
<dbReference type="CDD" id="cd00090">
    <property type="entry name" value="HTH_ARSR"/>
    <property type="match status" value="1"/>
</dbReference>
<dbReference type="PRINTS" id="PR00778">
    <property type="entry name" value="HTHARSR"/>
</dbReference>
<dbReference type="Pfam" id="PF01022">
    <property type="entry name" value="HTH_5"/>
    <property type="match status" value="1"/>
</dbReference>
<dbReference type="OrthoDB" id="9800872at2"/>
<accession>A0A2K9HK28</accession>
<proteinExistence type="predicted"/>
<keyword evidence="5" id="KW-1185">Reference proteome</keyword>
<feature type="domain" description="HTH arsR-type" evidence="3">
    <location>
        <begin position="8"/>
        <end position="102"/>
    </location>
</feature>
<dbReference type="KEGG" id="lali:LA20249_08005"/>
<dbReference type="GO" id="GO:0003700">
    <property type="term" value="F:DNA-binding transcription factor activity"/>
    <property type="evidence" value="ECO:0007669"/>
    <property type="project" value="InterPro"/>
</dbReference>
<evidence type="ECO:0000313" key="5">
    <source>
        <dbReference type="Proteomes" id="UP000234653"/>
    </source>
</evidence>
<dbReference type="Gene3D" id="1.10.10.10">
    <property type="entry name" value="Winged helix-like DNA-binding domain superfamily/Winged helix DNA-binding domain"/>
    <property type="match status" value="1"/>
</dbReference>